<gene>
    <name evidence="1" type="ORF">LCGC14_3097850</name>
</gene>
<reference evidence="1" key="1">
    <citation type="journal article" date="2015" name="Nature">
        <title>Complex archaea that bridge the gap between prokaryotes and eukaryotes.</title>
        <authorList>
            <person name="Spang A."/>
            <person name="Saw J.H."/>
            <person name="Jorgensen S.L."/>
            <person name="Zaremba-Niedzwiedzka K."/>
            <person name="Martijn J."/>
            <person name="Lind A.E."/>
            <person name="van Eijk R."/>
            <person name="Schleper C."/>
            <person name="Guy L."/>
            <person name="Ettema T.J."/>
        </authorList>
    </citation>
    <scope>NUCLEOTIDE SEQUENCE</scope>
</reference>
<organism evidence="1">
    <name type="scientific">marine sediment metagenome</name>
    <dbReference type="NCBI Taxonomy" id="412755"/>
    <lineage>
        <taxon>unclassified sequences</taxon>
        <taxon>metagenomes</taxon>
        <taxon>ecological metagenomes</taxon>
    </lineage>
</organism>
<feature type="non-terminal residue" evidence="1">
    <location>
        <position position="1"/>
    </location>
</feature>
<name>A0A0F8W957_9ZZZZ</name>
<dbReference type="AlphaFoldDB" id="A0A0F8W957"/>
<comment type="caution">
    <text evidence="1">The sequence shown here is derived from an EMBL/GenBank/DDBJ whole genome shotgun (WGS) entry which is preliminary data.</text>
</comment>
<sequence>TVFFGTVIEGEMFDRPPLLHYKSQYTTIRSDGRTVGQPED</sequence>
<accession>A0A0F8W957</accession>
<proteinExistence type="predicted"/>
<protein>
    <submittedName>
        <fullName evidence="1">Uncharacterized protein</fullName>
    </submittedName>
</protein>
<dbReference type="EMBL" id="LAZR01066658">
    <property type="protein sequence ID" value="KKK53133.1"/>
    <property type="molecule type" value="Genomic_DNA"/>
</dbReference>
<evidence type="ECO:0000313" key="1">
    <source>
        <dbReference type="EMBL" id="KKK53133.1"/>
    </source>
</evidence>